<reference evidence="2 3" key="1">
    <citation type="submission" date="2015-01" db="EMBL/GenBank/DDBJ databases">
        <authorList>
            <person name="Xiang T."/>
            <person name="Song Y."/>
            <person name="Huang L."/>
            <person name="Wang B."/>
            <person name="Wu P."/>
        </authorList>
    </citation>
    <scope>NUCLEOTIDE SEQUENCE [LARGE SCALE GENOMIC DNA]</scope>
    <source>
        <strain evidence="2 3">CcD93</strain>
    </source>
</reference>
<evidence type="ECO:0000313" key="2">
    <source>
        <dbReference type="EMBL" id="CEN54412.1"/>
    </source>
</evidence>
<dbReference type="EMBL" id="CDOL01000282">
    <property type="protein sequence ID" value="CEN54412.1"/>
    <property type="molecule type" value="Genomic_DNA"/>
</dbReference>
<feature type="transmembrane region" description="Helical" evidence="1">
    <location>
        <begin position="12"/>
        <end position="31"/>
    </location>
</feature>
<proteinExistence type="predicted"/>
<organism evidence="2 3">
    <name type="scientific">Capnocytophaga canis</name>
    <dbReference type="NCBI Taxonomy" id="1848903"/>
    <lineage>
        <taxon>Bacteria</taxon>
        <taxon>Pseudomonadati</taxon>
        <taxon>Bacteroidota</taxon>
        <taxon>Flavobacteriia</taxon>
        <taxon>Flavobacteriales</taxon>
        <taxon>Flavobacteriaceae</taxon>
        <taxon>Capnocytophaga</taxon>
    </lineage>
</organism>
<name>A0A0B7IWC6_9FLAO</name>
<dbReference type="Proteomes" id="UP000038200">
    <property type="component" value="Unassembled WGS sequence"/>
</dbReference>
<dbReference type="RefSeq" id="WP_042010102.1">
    <property type="nucleotide sequence ID" value="NZ_CDOL01000282.1"/>
</dbReference>
<sequence>MEGIEIDFEKIIEYLTIIGSFIALIISIYSLKETKRMLQYQININKVSQAETYLKENTDLLKLHNIKIEKIQKDDGITKDEFFYILSSLRASEAFYVIGNEKKTFSGYRKNFLKKKKVKVLYKKYLRDNFFSSESFTKMLDEFYSIK</sequence>
<dbReference type="AlphaFoldDB" id="A0A0B7IWC6"/>
<protein>
    <submittedName>
        <fullName evidence="2">Uncharacterized protein</fullName>
    </submittedName>
</protein>
<evidence type="ECO:0000256" key="1">
    <source>
        <dbReference type="SAM" id="Phobius"/>
    </source>
</evidence>
<keyword evidence="1" id="KW-1133">Transmembrane helix</keyword>
<accession>A0A0B7IWC6</accession>
<keyword evidence="1" id="KW-0472">Membrane</keyword>
<gene>
    <name evidence="2" type="ORF">CCAND93_890003</name>
</gene>
<keyword evidence="1" id="KW-0812">Transmembrane</keyword>
<evidence type="ECO:0000313" key="3">
    <source>
        <dbReference type="Proteomes" id="UP000038200"/>
    </source>
</evidence>